<evidence type="ECO:0000313" key="1">
    <source>
        <dbReference type="EMBL" id="KAH1167711.1"/>
    </source>
</evidence>
<keyword evidence="2" id="KW-1185">Reference proteome</keyword>
<name>A0A9D3WVB0_9SAUR</name>
<evidence type="ECO:0000313" key="2">
    <source>
        <dbReference type="Proteomes" id="UP000827986"/>
    </source>
</evidence>
<comment type="caution">
    <text evidence="1">The sequence shown here is derived from an EMBL/GenBank/DDBJ whole genome shotgun (WGS) entry which is preliminary data.</text>
</comment>
<dbReference type="Proteomes" id="UP000827986">
    <property type="component" value="Unassembled WGS sequence"/>
</dbReference>
<organism evidence="1 2">
    <name type="scientific">Mauremys mutica</name>
    <name type="common">yellowpond turtle</name>
    <dbReference type="NCBI Taxonomy" id="74926"/>
    <lineage>
        <taxon>Eukaryota</taxon>
        <taxon>Metazoa</taxon>
        <taxon>Chordata</taxon>
        <taxon>Craniata</taxon>
        <taxon>Vertebrata</taxon>
        <taxon>Euteleostomi</taxon>
        <taxon>Archelosauria</taxon>
        <taxon>Testudinata</taxon>
        <taxon>Testudines</taxon>
        <taxon>Cryptodira</taxon>
        <taxon>Durocryptodira</taxon>
        <taxon>Testudinoidea</taxon>
        <taxon>Geoemydidae</taxon>
        <taxon>Geoemydinae</taxon>
        <taxon>Mauremys</taxon>
    </lineage>
</organism>
<gene>
    <name evidence="1" type="ORF">KIL84_003194</name>
</gene>
<dbReference type="EMBL" id="JAHDVG010000486">
    <property type="protein sequence ID" value="KAH1167711.1"/>
    <property type="molecule type" value="Genomic_DNA"/>
</dbReference>
<dbReference type="AlphaFoldDB" id="A0A9D3WVB0"/>
<protein>
    <submittedName>
        <fullName evidence="1">Uncharacterized protein</fullName>
    </submittedName>
</protein>
<sequence length="129" mass="13581">MLRKDRDPTSSKDPAMQGISSALAGWGVEGVDGSCSTQMLWGWERGTHWPVNDPMPGGWGRAGSHIPTPPLQLSTACHRPAAPQGLAADGRSLPAQELAGLLHRVLEARGLPMRACVNLWGSAHQGTGA</sequence>
<proteinExistence type="predicted"/>
<accession>A0A9D3WVB0</accession>
<reference evidence="1" key="1">
    <citation type="submission" date="2021-09" db="EMBL/GenBank/DDBJ databases">
        <title>The genome of Mauremys mutica provides insights into the evolution of semi-aquatic lifestyle.</title>
        <authorList>
            <person name="Gong S."/>
            <person name="Gao Y."/>
        </authorList>
    </citation>
    <scope>NUCLEOTIDE SEQUENCE</scope>
    <source>
        <strain evidence="1">MM-2020</strain>
        <tissue evidence="1">Muscle</tissue>
    </source>
</reference>